<evidence type="ECO:0000256" key="4">
    <source>
        <dbReference type="ARBA" id="ARBA00022989"/>
    </source>
</evidence>
<feature type="transmembrane region" description="Helical" evidence="6">
    <location>
        <begin position="150"/>
        <end position="169"/>
    </location>
</feature>
<dbReference type="Gene3D" id="3.30.70.120">
    <property type="match status" value="1"/>
</dbReference>
<dbReference type="KEGG" id="cst:CLOST_0494"/>
<dbReference type="PANTHER" id="PTHR33545">
    <property type="entry name" value="UPF0750 MEMBRANE PROTEIN YITT-RELATED"/>
    <property type="match status" value="1"/>
</dbReference>
<proteinExistence type="predicted"/>
<feature type="transmembrane region" description="Helical" evidence="6">
    <location>
        <begin position="111"/>
        <end position="130"/>
    </location>
</feature>
<keyword evidence="9" id="KW-1185">Reference proteome</keyword>
<dbReference type="PIRSF" id="PIRSF006483">
    <property type="entry name" value="Membrane_protein_YitT"/>
    <property type="match status" value="1"/>
</dbReference>
<keyword evidence="3 6" id="KW-0812">Transmembrane</keyword>
<dbReference type="InterPro" id="IPR003740">
    <property type="entry name" value="YitT"/>
</dbReference>
<dbReference type="GO" id="GO:0005886">
    <property type="term" value="C:plasma membrane"/>
    <property type="evidence" value="ECO:0007669"/>
    <property type="project" value="UniProtKB-SubCell"/>
</dbReference>
<feature type="transmembrane region" description="Helical" evidence="6">
    <location>
        <begin position="81"/>
        <end position="99"/>
    </location>
</feature>
<dbReference type="InterPro" id="IPR015867">
    <property type="entry name" value="N-reg_PII/ATP_PRibTrfase_C"/>
</dbReference>
<feature type="domain" description="DUF2179" evidence="7">
    <location>
        <begin position="225"/>
        <end position="279"/>
    </location>
</feature>
<accession>E3PW05</accession>
<evidence type="ECO:0000259" key="7">
    <source>
        <dbReference type="Pfam" id="PF10035"/>
    </source>
</evidence>
<feature type="transmembrane region" description="Helical" evidence="6">
    <location>
        <begin position="53"/>
        <end position="74"/>
    </location>
</feature>
<feature type="transmembrane region" description="Helical" evidence="6">
    <location>
        <begin position="175"/>
        <end position="192"/>
    </location>
</feature>
<dbReference type="InterPro" id="IPR019264">
    <property type="entry name" value="DUF2179"/>
</dbReference>
<evidence type="ECO:0000256" key="1">
    <source>
        <dbReference type="ARBA" id="ARBA00004651"/>
    </source>
</evidence>
<dbReference type="STRING" id="1511.CLOST_0494"/>
<dbReference type="Pfam" id="PF02588">
    <property type="entry name" value="YitT_membrane"/>
    <property type="match status" value="1"/>
</dbReference>
<keyword evidence="2" id="KW-1003">Cell membrane</keyword>
<keyword evidence="5 6" id="KW-0472">Membrane</keyword>
<comment type="subcellular location">
    <subcellularLocation>
        <location evidence="1">Cell membrane</location>
        <topology evidence="1">Multi-pass membrane protein</topology>
    </subcellularLocation>
</comment>
<dbReference type="PANTHER" id="PTHR33545:SF5">
    <property type="entry name" value="UPF0750 MEMBRANE PROTEIN YITT"/>
    <property type="match status" value="1"/>
</dbReference>
<dbReference type="HOGENOM" id="CLU_063199_1_1_9"/>
<sequence>MPETTNKKMKPFIRILTLALGSLICAVGINGYLRPLGLLSGGATGIAIIMNHLTSFNIGLIVFAINIPLFVLAAFKLKREFVIYSMINMTMFSTLLGVTGEVYKYIGVDDIMLSAIVGGVLNGIGMGITFRGRGSQGGMDIIAALIRKKWDISLGNALMGANLVIIGWGGTIFGIKSFLYTIIVLFISYNFLDKVQTTFETKKSVMIISEHPKEIGDALMANMNRAITYLNGEGGYSHLEKQIIYTIINPREVSKLKKIVNDHDPKAFISVFETNEVRGYRFKERFI</sequence>
<dbReference type="BioCyc" id="CSTI499177:GJE9-536-MONOMER"/>
<dbReference type="EMBL" id="FP565809">
    <property type="protein sequence ID" value="CBH20620.1"/>
    <property type="molecule type" value="Genomic_DNA"/>
</dbReference>
<dbReference type="CDD" id="cd16380">
    <property type="entry name" value="YitT_C"/>
    <property type="match status" value="1"/>
</dbReference>
<feature type="transmembrane region" description="Helical" evidence="6">
    <location>
        <begin position="12"/>
        <end position="33"/>
    </location>
</feature>
<dbReference type="AlphaFoldDB" id="E3PW05"/>
<evidence type="ECO:0000256" key="6">
    <source>
        <dbReference type="SAM" id="Phobius"/>
    </source>
</evidence>
<dbReference type="InterPro" id="IPR051461">
    <property type="entry name" value="UPF0750_membrane"/>
</dbReference>
<keyword evidence="4 6" id="KW-1133">Transmembrane helix</keyword>
<evidence type="ECO:0000313" key="9">
    <source>
        <dbReference type="Proteomes" id="UP000007041"/>
    </source>
</evidence>
<name>E3PW05_ACESD</name>
<reference evidence="9" key="1">
    <citation type="journal article" date="2010" name="BMC Genomics">
        <title>Clostridium sticklandii, a specialist in amino acid degradation:revisiting its metabolism through its genome sequence.</title>
        <authorList>
            <person name="Fonknechten N."/>
            <person name="Chaussonnerie S."/>
            <person name="Tricot S."/>
            <person name="Lajus A."/>
            <person name="Andreesen J.R."/>
            <person name="Perchat N."/>
            <person name="Pelletier E."/>
            <person name="Gouyvenoux M."/>
            <person name="Barbe V."/>
            <person name="Salanoubat M."/>
            <person name="Le Paslier D."/>
            <person name="Weissenbach J."/>
            <person name="Cohen G.N."/>
            <person name="Kreimeyer A."/>
        </authorList>
    </citation>
    <scope>NUCLEOTIDE SEQUENCE [LARGE SCALE GENOMIC DNA]</scope>
    <source>
        <strain evidence="9">ATCC 12662 / DSM 519 / JCM 1433 / CCUG 9281 / NCIMB 10654 / HF</strain>
    </source>
</reference>
<evidence type="ECO:0000256" key="5">
    <source>
        <dbReference type="ARBA" id="ARBA00023136"/>
    </source>
</evidence>
<dbReference type="Pfam" id="PF10035">
    <property type="entry name" value="DUF2179"/>
    <property type="match status" value="1"/>
</dbReference>
<dbReference type="Proteomes" id="UP000007041">
    <property type="component" value="Chromosome"/>
</dbReference>
<evidence type="ECO:0000256" key="2">
    <source>
        <dbReference type="ARBA" id="ARBA00022475"/>
    </source>
</evidence>
<evidence type="ECO:0000313" key="8">
    <source>
        <dbReference type="EMBL" id="CBH20620.1"/>
    </source>
</evidence>
<dbReference type="eggNOG" id="COG1284">
    <property type="taxonomic scope" value="Bacteria"/>
</dbReference>
<evidence type="ECO:0000256" key="3">
    <source>
        <dbReference type="ARBA" id="ARBA00022692"/>
    </source>
</evidence>
<gene>
    <name evidence="8" type="ordered locus">CLOST_0494</name>
</gene>
<organism evidence="8 9">
    <name type="scientific">Acetoanaerobium sticklandii (strain ATCC 12662 / DSM 519 / JCM 1433 / CCUG 9281 / NCIMB 10654 / HF)</name>
    <name type="common">Clostridium sticklandii</name>
    <dbReference type="NCBI Taxonomy" id="499177"/>
    <lineage>
        <taxon>Bacteria</taxon>
        <taxon>Bacillati</taxon>
        <taxon>Bacillota</taxon>
        <taxon>Clostridia</taxon>
        <taxon>Peptostreptococcales</taxon>
        <taxon>Filifactoraceae</taxon>
        <taxon>Acetoanaerobium</taxon>
    </lineage>
</organism>
<protein>
    <recommendedName>
        <fullName evidence="7">DUF2179 domain-containing protein</fullName>
    </recommendedName>
</protein>